<comment type="caution">
    <text evidence="10">The sequence shown here is derived from an EMBL/GenBank/DDBJ whole genome shotgun (WGS) entry which is preliminary data.</text>
</comment>
<evidence type="ECO:0000256" key="5">
    <source>
        <dbReference type="ARBA" id="ARBA00022692"/>
    </source>
</evidence>
<dbReference type="RefSeq" id="WP_081920171.1">
    <property type="nucleotide sequence ID" value="NZ_JANSKA010000002.1"/>
</dbReference>
<dbReference type="InterPro" id="IPR001851">
    <property type="entry name" value="ABC_transp_permease"/>
</dbReference>
<dbReference type="PANTHER" id="PTHR32196">
    <property type="entry name" value="ABC TRANSPORTER PERMEASE PROTEIN YPHD-RELATED-RELATED"/>
    <property type="match status" value="1"/>
</dbReference>
<feature type="transmembrane region" description="Helical" evidence="9">
    <location>
        <begin position="142"/>
        <end position="165"/>
    </location>
</feature>
<name>A0ABT1Z7I8_9ACTN</name>
<organism evidence="10 11">
    <name type="scientific">Tractidigestivibacter montrealensis</name>
    <dbReference type="NCBI Taxonomy" id="2972466"/>
    <lineage>
        <taxon>Bacteria</taxon>
        <taxon>Bacillati</taxon>
        <taxon>Actinomycetota</taxon>
        <taxon>Coriobacteriia</taxon>
        <taxon>Coriobacteriales</taxon>
        <taxon>Atopobiaceae</taxon>
        <taxon>Tractidigestivibacter</taxon>
    </lineage>
</organism>
<evidence type="ECO:0000256" key="9">
    <source>
        <dbReference type="SAM" id="Phobius"/>
    </source>
</evidence>
<evidence type="ECO:0000313" key="10">
    <source>
        <dbReference type="EMBL" id="MCR9036153.1"/>
    </source>
</evidence>
<feature type="transmembrane region" description="Helical" evidence="9">
    <location>
        <begin position="290"/>
        <end position="307"/>
    </location>
</feature>
<keyword evidence="4" id="KW-0997">Cell inner membrane</keyword>
<evidence type="ECO:0000256" key="3">
    <source>
        <dbReference type="ARBA" id="ARBA00022475"/>
    </source>
</evidence>
<feature type="transmembrane region" description="Helical" evidence="9">
    <location>
        <begin position="111"/>
        <end position="135"/>
    </location>
</feature>
<keyword evidence="11" id="KW-1185">Reference proteome</keyword>
<keyword evidence="6 9" id="KW-1133">Transmembrane helix</keyword>
<evidence type="ECO:0000256" key="7">
    <source>
        <dbReference type="ARBA" id="ARBA00023136"/>
    </source>
</evidence>
<protein>
    <recommendedName>
        <fullName evidence="8">Autoinducer 2 import system permease protein LsrD</fullName>
    </recommendedName>
</protein>
<evidence type="ECO:0000256" key="4">
    <source>
        <dbReference type="ARBA" id="ARBA00022519"/>
    </source>
</evidence>
<dbReference type="Proteomes" id="UP001204320">
    <property type="component" value="Unassembled WGS sequence"/>
</dbReference>
<feature type="transmembrane region" description="Helical" evidence="9">
    <location>
        <begin position="241"/>
        <end position="260"/>
    </location>
</feature>
<dbReference type="EMBL" id="JANSKA010000002">
    <property type="protein sequence ID" value="MCR9036153.1"/>
    <property type="molecule type" value="Genomic_DNA"/>
</dbReference>
<evidence type="ECO:0000256" key="6">
    <source>
        <dbReference type="ARBA" id="ARBA00022989"/>
    </source>
</evidence>
<accession>A0ABT1Z7I8</accession>
<keyword evidence="7 9" id="KW-0472">Membrane</keyword>
<evidence type="ECO:0000256" key="8">
    <source>
        <dbReference type="ARBA" id="ARBA00039381"/>
    </source>
</evidence>
<feature type="transmembrane region" description="Helical" evidence="9">
    <location>
        <begin position="185"/>
        <end position="207"/>
    </location>
</feature>
<comment type="subcellular location">
    <subcellularLocation>
        <location evidence="1">Cell membrane</location>
        <topology evidence="1">Multi-pass membrane protein</topology>
    </subcellularLocation>
</comment>
<dbReference type="CDD" id="cd06579">
    <property type="entry name" value="TM_PBP1_transp_AraH_like"/>
    <property type="match status" value="1"/>
</dbReference>
<evidence type="ECO:0000256" key="2">
    <source>
        <dbReference type="ARBA" id="ARBA00022448"/>
    </source>
</evidence>
<sequence length="359" mass="37607">MAANSKTPAASKEAAPKKKGLTFLKSGQASWNLMLVALFVLEFVIFGAANPKFLKPQLLLTSIDDSMSVMIISLFVTFVMITGGIDIQVASLVGLTSIIIGVTWQDFGFSILQSCLLAIVVAAACGALSGFFIAYCGVQAMVVTLGGSFLYSGIALLVSTLSSTASYQGIGNFPDEFKVIGQYKIGGVIPLQIVIYIVLLVIAFILLHKTKYGRKIFLCGVNPSAAEFSGINSRRVIMSTYILSGIAAAIAGIILTSYLGTAKSDLGSDLTMDIVTAVVLGGTLSTGGKGSVFGTALSSLVIALLRFGLPLCFKIGTQYLDIPVGILLVAIIVGRSVASHQSVGTTVKSLFFRKDAQKA</sequence>
<reference evidence="10 11" key="1">
    <citation type="submission" date="2022-08" db="EMBL/GenBank/DDBJ databases">
        <title>Tractidigestivibacter montrealensis type strain KD21.</title>
        <authorList>
            <person name="Diop K."/>
            <person name="Richard C."/>
            <person name="Routy B."/>
        </authorList>
    </citation>
    <scope>NUCLEOTIDE SEQUENCE [LARGE SCALE GENOMIC DNA]</scope>
    <source>
        <strain evidence="10 11">KD21</strain>
    </source>
</reference>
<keyword evidence="5 9" id="KW-0812">Transmembrane</keyword>
<evidence type="ECO:0000313" key="11">
    <source>
        <dbReference type="Proteomes" id="UP001204320"/>
    </source>
</evidence>
<evidence type="ECO:0000256" key="1">
    <source>
        <dbReference type="ARBA" id="ARBA00004651"/>
    </source>
</evidence>
<feature type="transmembrane region" description="Helical" evidence="9">
    <location>
        <begin position="69"/>
        <end position="99"/>
    </location>
</feature>
<keyword evidence="2" id="KW-0813">Transport</keyword>
<feature type="transmembrane region" description="Helical" evidence="9">
    <location>
        <begin position="29"/>
        <end position="49"/>
    </location>
</feature>
<gene>
    <name evidence="10" type="ORF">NVS32_04235</name>
</gene>
<keyword evidence="3" id="KW-1003">Cell membrane</keyword>
<proteinExistence type="predicted"/>
<dbReference type="Pfam" id="PF02653">
    <property type="entry name" value="BPD_transp_2"/>
    <property type="match status" value="1"/>
</dbReference>
<dbReference type="PANTHER" id="PTHR32196:SF71">
    <property type="entry name" value="AUTOINDUCER 2 IMPORT SYSTEM PERMEASE PROTEIN LSRD"/>
    <property type="match status" value="1"/>
</dbReference>